<dbReference type="AlphaFoldDB" id="A0A0M2R3G9"/>
<dbReference type="STRING" id="1549748.WH95_13145"/>
<organism evidence="1 2">
    <name type="scientific">Kiloniella litopenaei</name>
    <dbReference type="NCBI Taxonomy" id="1549748"/>
    <lineage>
        <taxon>Bacteria</taxon>
        <taxon>Pseudomonadati</taxon>
        <taxon>Pseudomonadota</taxon>
        <taxon>Alphaproteobacteria</taxon>
        <taxon>Rhodospirillales</taxon>
        <taxon>Kiloniellaceae</taxon>
        <taxon>Kiloniella</taxon>
    </lineage>
</organism>
<gene>
    <name evidence="1" type="ORF">WH95_13145</name>
</gene>
<comment type="caution">
    <text evidence="1">The sequence shown here is derived from an EMBL/GenBank/DDBJ whole genome shotgun (WGS) entry which is preliminary data.</text>
</comment>
<keyword evidence="2" id="KW-1185">Reference proteome</keyword>
<dbReference type="EMBL" id="LANI01000019">
    <property type="protein sequence ID" value="KKJ76422.1"/>
    <property type="molecule type" value="Genomic_DNA"/>
</dbReference>
<evidence type="ECO:0000313" key="2">
    <source>
        <dbReference type="Proteomes" id="UP000034491"/>
    </source>
</evidence>
<proteinExistence type="predicted"/>
<dbReference type="InterPro" id="IPR021333">
    <property type="entry name" value="DUF2946"/>
</dbReference>
<protein>
    <submittedName>
        <fullName evidence="1">Uncharacterized protein</fullName>
    </submittedName>
</protein>
<sequence>MNWHLTTAAKQLVKLGLLLQFLAVSLMPQGMMTSYENNSFTLVICTPDGIKEISVPADGEKKAESGSGCVFSLHADQHFIPLTKFAERAVPPTISTNRVPDSHLTELQRHLAYGSRAPPVYS</sequence>
<name>A0A0M2R3G9_9PROT</name>
<dbReference type="RefSeq" id="WP_046508009.1">
    <property type="nucleotide sequence ID" value="NZ_LANI01000019.1"/>
</dbReference>
<dbReference type="Proteomes" id="UP000034491">
    <property type="component" value="Unassembled WGS sequence"/>
</dbReference>
<evidence type="ECO:0000313" key="1">
    <source>
        <dbReference type="EMBL" id="KKJ76422.1"/>
    </source>
</evidence>
<dbReference type="OrthoDB" id="8480414at2"/>
<reference evidence="1 2" key="1">
    <citation type="submission" date="2015-03" db="EMBL/GenBank/DDBJ databases">
        <title>Genome sequence of Kiloniella sp. P1-1, isolated from the gut microflora of Pacific white shrimp, Penaeus vannamei.</title>
        <authorList>
            <person name="Shao Z."/>
            <person name="Wang L."/>
            <person name="Li X."/>
        </authorList>
    </citation>
    <scope>NUCLEOTIDE SEQUENCE [LARGE SCALE GENOMIC DNA]</scope>
    <source>
        <strain evidence="1 2">P1-1</strain>
    </source>
</reference>
<accession>A0A0M2R3G9</accession>
<dbReference type="Pfam" id="PF11162">
    <property type="entry name" value="DUF2946"/>
    <property type="match status" value="1"/>
</dbReference>